<dbReference type="OrthoDB" id="9803381at2"/>
<keyword evidence="3 6" id="KW-0812">Transmembrane</keyword>
<feature type="transmembrane region" description="Helical" evidence="6">
    <location>
        <begin position="298"/>
        <end position="317"/>
    </location>
</feature>
<dbReference type="PANTHER" id="PTHR35007:SF1">
    <property type="entry name" value="PILUS ASSEMBLY PROTEIN"/>
    <property type="match status" value="1"/>
</dbReference>
<dbReference type="RefSeq" id="WP_076447364.1">
    <property type="nucleotide sequence ID" value="NZ_FTOQ01000004.1"/>
</dbReference>
<dbReference type="InterPro" id="IPR042094">
    <property type="entry name" value="T2SS_GspF_sf"/>
</dbReference>
<dbReference type="AlphaFoldDB" id="A0A1N7M9G2"/>
<dbReference type="Gene3D" id="1.20.81.30">
    <property type="entry name" value="Type II secretion system (T2SS), domain F"/>
    <property type="match status" value="1"/>
</dbReference>
<evidence type="ECO:0000259" key="7">
    <source>
        <dbReference type="Pfam" id="PF00482"/>
    </source>
</evidence>
<comment type="subcellular location">
    <subcellularLocation>
        <location evidence="1">Cell membrane</location>
        <topology evidence="1">Multi-pass membrane protein</topology>
    </subcellularLocation>
</comment>
<gene>
    <name evidence="8" type="ORF">SAMN05421759_10497</name>
</gene>
<keyword evidence="9" id="KW-1185">Reference proteome</keyword>
<evidence type="ECO:0000256" key="1">
    <source>
        <dbReference type="ARBA" id="ARBA00004651"/>
    </source>
</evidence>
<keyword evidence="4 6" id="KW-1133">Transmembrane helix</keyword>
<organism evidence="8 9">
    <name type="scientific">Roseivivax lentus</name>
    <dbReference type="NCBI Taxonomy" id="633194"/>
    <lineage>
        <taxon>Bacteria</taxon>
        <taxon>Pseudomonadati</taxon>
        <taxon>Pseudomonadota</taxon>
        <taxon>Alphaproteobacteria</taxon>
        <taxon>Rhodobacterales</taxon>
        <taxon>Roseobacteraceae</taxon>
        <taxon>Roseivivax</taxon>
    </lineage>
</organism>
<accession>A0A1N7M9G2</accession>
<evidence type="ECO:0000256" key="6">
    <source>
        <dbReference type="SAM" id="Phobius"/>
    </source>
</evidence>
<evidence type="ECO:0000256" key="4">
    <source>
        <dbReference type="ARBA" id="ARBA00022989"/>
    </source>
</evidence>
<dbReference type="Proteomes" id="UP000186684">
    <property type="component" value="Unassembled WGS sequence"/>
</dbReference>
<reference evidence="9" key="1">
    <citation type="submission" date="2017-01" db="EMBL/GenBank/DDBJ databases">
        <authorList>
            <person name="Varghese N."/>
            <person name="Submissions S."/>
        </authorList>
    </citation>
    <scope>NUCLEOTIDE SEQUENCE [LARGE SCALE GENOMIC DNA]</scope>
    <source>
        <strain evidence="9">DSM 29430</strain>
    </source>
</reference>
<dbReference type="GO" id="GO:0005886">
    <property type="term" value="C:plasma membrane"/>
    <property type="evidence" value="ECO:0007669"/>
    <property type="project" value="UniProtKB-SubCell"/>
</dbReference>
<sequence length="325" mass="35566">MIAEYLQSLQQADILRMLLILLGALLAVEGIRQIASEETRDLQTRNRRMRMIAKGVDESKIVDALMRNAREADTGGRGPWSALEKRFARTDLRFGPAVGLAGALALTVVIYFFAQRSLSPALAGLFAVGFGLGLPFAMLDRLAEARAAKLSEQLPDAIDMMARGLRIGHPINVTLRRVARDMPDPIGSEFGLIEDRVRAGLELGEAFSEFAARIDTEDMHYLSATIRLQHRTGGNLARVLGVLSRVIRGRLNMRKKIGAISAEGRLSGIILTMMPFIIVGTIHASTPSFFLDVADHPIFMPVAAAVLALVALQGIILHRLTNFDF</sequence>
<keyword evidence="2" id="KW-1003">Cell membrane</keyword>
<dbReference type="PANTHER" id="PTHR35007">
    <property type="entry name" value="INTEGRAL MEMBRANE PROTEIN-RELATED"/>
    <property type="match status" value="1"/>
</dbReference>
<evidence type="ECO:0000256" key="3">
    <source>
        <dbReference type="ARBA" id="ARBA00022692"/>
    </source>
</evidence>
<dbReference type="STRING" id="633194.SAMN05421759_10497"/>
<keyword evidence="5 6" id="KW-0472">Membrane</keyword>
<evidence type="ECO:0000256" key="5">
    <source>
        <dbReference type="ARBA" id="ARBA00023136"/>
    </source>
</evidence>
<evidence type="ECO:0000313" key="9">
    <source>
        <dbReference type="Proteomes" id="UP000186684"/>
    </source>
</evidence>
<feature type="transmembrane region" description="Helical" evidence="6">
    <location>
        <begin position="120"/>
        <end position="139"/>
    </location>
</feature>
<feature type="domain" description="Type II secretion system protein GspF" evidence="7">
    <location>
        <begin position="158"/>
        <end position="281"/>
    </location>
</feature>
<evidence type="ECO:0000256" key="2">
    <source>
        <dbReference type="ARBA" id="ARBA00022475"/>
    </source>
</evidence>
<dbReference type="InterPro" id="IPR018076">
    <property type="entry name" value="T2SS_GspF_dom"/>
</dbReference>
<name>A0A1N7M9G2_9RHOB</name>
<evidence type="ECO:0000313" key="8">
    <source>
        <dbReference type="EMBL" id="SIS82601.1"/>
    </source>
</evidence>
<dbReference type="Pfam" id="PF00482">
    <property type="entry name" value="T2SSF"/>
    <property type="match status" value="1"/>
</dbReference>
<dbReference type="EMBL" id="FTOQ01000004">
    <property type="protein sequence ID" value="SIS82601.1"/>
    <property type="molecule type" value="Genomic_DNA"/>
</dbReference>
<feature type="transmembrane region" description="Helical" evidence="6">
    <location>
        <begin position="94"/>
        <end position="114"/>
    </location>
</feature>
<proteinExistence type="predicted"/>
<feature type="transmembrane region" description="Helical" evidence="6">
    <location>
        <begin position="257"/>
        <end position="278"/>
    </location>
</feature>
<protein>
    <submittedName>
        <fullName evidence="8">Tight adherence protein B</fullName>
    </submittedName>
</protein>